<comment type="caution">
    <text evidence="2">The sequence shown here is derived from an EMBL/GenBank/DDBJ whole genome shotgun (WGS) entry which is preliminary data.</text>
</comment>
<reference evidence="2 3" key="1">
    <citation type="submission" date="2024-02" db="EMBL/GenBank/DDBJ databases">
        <title>The Genome Sequence of Enterococcus sp. DIV0159.</title>
        <authorList>
            <person name="Earl A."/>
            <person name="Manson A."/>
            <person name="Gilmore M."/>
            <person name="Sanders J."/>
            <person name="Shea T."/>
            <person name="Howe W."/>
            <person name="Livny J."/>
            <person name="Cuomo C."/>
            <person name="Neafsey D."/>
            <person name="Birren B."/>
        </authorList>
    </citation>
    <scope>NUCLEOTIDE SEQUENCE [LARGE SCALE GENOMIC DNA]</scope>
    <source>
        <strain evidence="2 3">665A</strain>
    </source>
</reference>
<dbReference type="InterPro" id="IPR036388">
    <property type="entry name" value="WH-like_DNA-bd_sf"/>
</dbReference>
<evidence type="ECO:0000313" key="2">
    <source>
        <dbReference type="EMBL" id="MEO1772721.1"/>
    </source>
</evidence>
<proteinExistence type="predicted"/>
<sequence>MRIEQLLDKKEQLQLLILRQLILQGGQFSATELRKEVGLSRNAFEQYVSDLEYVCQISKIPLRLFYEGTDLVLHIPPEHNLNDIVELFVADSINYQILDFLLRHKEFTIVQLVNELMISESSVFRKIKELNRLLAEFGLQIKNGQFLGEEAQIRYFYNQVYSFLPKRMPEYMQLTPENQNFIRALEQVLETHFSWEAAYKICRWMGITRKRLTAKKTQTKKTQKLMTPYLENVLYQKIDHVVTLYFSRTSLEVTQSESLIFYEFFVSNYMLDEDEAYRFELLRSKKLPTAVVDVYVRETLLLHYRPRRLPIDMEKKIGYHLAQIHNEIYFFQGKIEHYQRDQMLNKEKHLLGSALSQLLDQLTDLALQQLNQTFDSENTLHLYLAQNYASVLSMIDFYLLDNLQIGLDLTGSWKEPLYQLLISDLRPIIGIQIEVYQANRSYDLILTTKTHQLDYLEQPLIYRLSEFASAYDLKEIKACIYRLKKTKV</sequence>
<dbReference type="RefSeq" id="WP_207704823.1">
    <property type="nucleotide sequence ID" value="NZ_JAFREL020000005.1"/>
</dbReference>
<dbReference type="InterPro" id="IPR007737">
    <property type="entry name" value="Mga_HTH"/>
</dbReference>
<dbReference type="EMBL" id="JAFREL020000005">
    <property type="protein sequence ID" value="MEO1772721.1"/>
    <property type="molecule type" value="Genomic_DNA"/>
</dbReference>
<protein>
    <recommendedName>
        <fullName evidence="1">Mga helix-turn-helix domain-containing protein</fullName>
    </recommendedName>
</protein>
<gene>
    <name evidence="2" type="ORF">JZO67_004703</name>
</gene>
<feature type="domain" description="Mga helix-turn-helix" evidence="1">
    <location>
        <begin position="80"/>
        <end position="161"/>
    </location>
</feature>
<evidence type="ECO:0000313" key="3">
    <source>
        <dbReference type="Proteomes" id="UP000664357"/>
    </source>
</evidence>
<dbReference type="Gene3D" id="1.10.10.10">
    <property type="entry name" value="Winged helix-like DNA-binding domain superfamily/Winged helix DNA-binding domain"/>
    <property type="match status" value="1"/>
</dbReference>
<evidence type="ECO:0000259" key="1">
    <source>
        <dbReference type="Pfam" id="PF05043"/>
    </source>
</evidence>
<keyword evidence="3" id="KW-1185">Reference proteome</keyword>
<name>A0ABV0EVY5_9ENTE</name>
<organism evidence="2 3">
    <name type="scientific">Candidatus Enterococcus ferrettii</name>
    <dbReference type="NCBI Taxonomy" id="2815324"/>
    <lineage>
        <taxon>Bacteria</taxon>
        <taxon>Bacillati</taxon>
        <taxon>Bacillota</taxon>
        <taxon>Bacilli</taxon>
        <taxon>Lactobacillales</taxon>
        <taxon>Enterococcaceae</taxon>
        <taxon>Enterococcus</taxon>
    </lineage>
</organism>
<dbReference type="Proteomes" id="UP000664357">
    <property type="component" value="Unassembled WGS sequence"/>
</dbReference>
<accession>A0ABV0EVY5</accession>
<dbReference type="Pfam" id="PF05043">
    <property type="entry name" value="Mga"/>
    <property type="match status" value="1"/>
</dbReference>